<dbReference type="AlphaFoldDB" id="A0A1X7EHR3"/>
<proteinExistence type="predicted"/>
<dbReference type="OrthoDB" id="1178186at2"/>
<dbReference type="Gene3D" id="3.40.630.30">
    <property type="match status" value="1"/>
</dbReference>
<dbReference type="EMBL" id="FXAH01000005">
    <property type="protein sequence ID" value="SMF34120.1"/>
    <property type="molecule type" value="Genomic_DNA"/>
</dbReference>
<accession>A0A1X7EHR3</accession>
<feature type="domain" description="N-acetyltransferase" evidence="1">
    <location>
        <begin position="7"/>
        <end position="152"/>
    </location>
</feature>
<gene>
    <name evidence="2" type="ORF">SAMN06295900_105420</name>
</gene>
<dbReference type="Pfam" id="PF13673">
    <property type="entry name" value="Acetyltransf_10"/>
    <property type="match status" value="1"/>
</dbReference>
<dbReference type="RefSeq" id="WP_085227641.1">
    <property type="nucleotide sequence ID" value="NZ_BSQD01000004.1"/>
</dbReference>
<sequence length="168" mass="18932">MRNKELFSIRSVPVENVLPLRQALLLDGDPGASRFRGDGDDSTLHLAVYRCEQIVAVASVCREARPGDTDTASWRIRGVAVEPELQRFGFGRLLIKLCLEHARRQNGRLIWCTARESARPFYETLGFNSPIPPFTLPAKGDMLFYEMHYRLPDSPGAGHDLAEHQQGR</sequence>
<dbReference type="STRING" id="28094.SAMN06295900_105420"/>
<dbReference type="CDD" id="cd04301">
    <property type="entry name" value="NAT_SF"/>
    <property type="match status" value="1"/>
</dbReference>
<keyword evidence="2" id="KW-0808">Transferase</keyword>
<dbReference type="PROSITE" id="PS51186">
    <property type="entry name" value="GNAT"/>
    <property type="match status" value="1"/>
</dbReference>
<keyword evidence="3" id="KW-1185">Reference proteome</keyword>
<dbReference type="GO" id="GO:0016747">
    <property type="term" value="F:acyltransferase activity, transferring groups other than amino-acyl groups"/>
    <property type="evidence" value="ECO:0007669"/>
    <property type="project" value="InterPro"/>
</dbReference>
<name>A0A1X7EHR3_TRICW</name>
<evidence type="ECO:0000313" key="3">
    <source>
        <dbReference type="Proteomes" id="UP000192911"/>
    </source>
</evidence>
<evidence type="ECO:0000313" key="2">
    <source>
        <dbReference type="EMBL" id="SMF34120.1"/>
    </source>
</evidence>
<dbReference type="SUPFAM" id="SSF55729">
    <property type="entry name" value="Acyl-CoA N-acyltransferases (Nat)"/>
    <property type="match status" value="1"/>
</dbReference>
<dbReference type="InterPro" id="IPR000182">
    <property type="entry name" value="GNAT_dom"/>
</dbReference>
<evidence type="ECO:0000259" key="1">
    <source>
        <dbReference type="PROSITE" id="PS51186"/>
    </source>
</evidence>
<dbReference type="Proteomes" id="UP000192911">
    <property type="component" value="Unassembled WGS sequence"/>
</dbReference>
<organism evidence="2 3">
    <name type="scientific">Trinickia caryophylli</name>
    <name type="common">Paraburkholderia caryophylli</name>
    <dbReference type="NCBI Taxonomy" id="28094"/>
    <lineage>
        <taxon>Bacteria</taxon>
        <taxon>Pseudomonadati</taxon>
        <taxon>Pseudomonadota</taxon>
        <taxon>Betaproteobacteria</taxon>
        <taxon>Burkholderiales</taxon>
        <taxon>Burkholderiaceae</taxon>
        <taxon>Trinickia</taxon>
    </lineage>
</organism>
<reference evidence="3" key="1">
    <citation type="submission" date="2017-04" db="EMBL/GenBank/DDBJ databases">
        <authorList>
            <person name="Varghese N."/>
            <person name="Submissions S."/>
        </authorList>
    </citation>
    <scope>NUCLEOTIDE SEQUENCE [LARGE SCALE GENOMIC DNA]</scope>
    <source>
        <strain evidence="3">Ballard 720</strain>
    </source>
</reference>
<protein>
    <submittedName>
        <fullName evidence="2">Acetyltransferase (GNAT) family protein</fullName>
    </submittedName>
</protein>
<dbReference type="InterPro" id="IPR016181">
    <property type="entry name" value="Acyl_CoA_acyltransferase"/>
</dbReference>
<dbReference type="GeneID" id="95553497"/>